<feature type="region of interest" description="Disordered" evidence="1">
    <location>
        <begin position="1"/>
        <end position="112"/>
    </location>
</feature>
<dbReference type="RefSeq" id="XP_024710628.1">
    <property type="nucleotide sequence ID" value="XM_024848353.1"/>
</dbReference>
<sequence length="112" mass="11380">MSNANQPSTGVRGGASAIPTPANNADLQGGASSGVRNQGAGHVGIGAPMETEGGFLSLNQQKGLAENHYGERAGLMDPNAAEDRSFAQKKPGAQDTLPGWEKAKDVVGNLLP</sequence>
<dbReference type="VEuPathDB" id="FungiDB:P170DRAFT_432866"/>
<dbReference type="EMBL" id="MSFO01000001">
    <property type="protein sequence ID" value="PLB55326.1"/>
    <property type="molecule type" value="Genomic_DNA"/>
</dbReference>
<proteinExistence type="predicted"/>
<dbReference type="AlphaFoldDB" id="A0A2I2GR17"/>
<dbReference type="GeneID" id="36556052"/>
<evidence type="ECO:0000313" key="3">
    <source>
        <dbReference type="Proteomes" id="UP000234275"/>
    </source>
</evidence>
<organism evidence="2 3">
    <name type="scientific">Aspergillus steynii IBT 23096</name>
    <dbReference type="NCBI Taxonomy" id="1392250"/>
    <lineage>
        <taxon>Eukaryota</taxon>
        <taxon>Fungi</taxon>
        <taxon>Dikarya</taxon>
        <taxon>Ascomycota</taxon>
        <taxon>Pezizomycotina</taxon>
        <taxon>Eurotiomycetes</taxon>
        <taxon>Eurotiomycetidae</taxon>
        <taxon>Eurotiales</taxon>
        <taxon>Aspergillaceae</taxon>
        <taxon>Aspergillus</taxon>
        <taxon>Aspergillus subgen. Circumdati</taxon>
    </lineage>
</organism>
<dbReference type="OrthoDB" id="4504900at2759"/>
<reference evidence="2 3" key="1">
    <citation type="submission" date="2016-12" db="EMBL/GenBank/DDBJ databases">
        <title>The genomes of Aspergillus section Nigri reveals drivers in fungal speciation.</title>
        <authorList>
            <consortium name="DOE Joint Genome Institute"/>
            <person name="Vesth T.C."/>
            <person name="Nybo J."/>
            <person name="Theobald S."/>
            <person name="Brandl J."/>
            <person name="Frisvad J.C."/>
            <person name="Nielsen K.F."/>
            <person name="Lyhne E.K."/>
            <person name="Kogle M.E."/>
            <person name="Kuo A."/>
            <person name="Riley R."/>
            <person name="Clum A."/>
            <person name="Nolan M."/>
            <person name="Lipzen A."/>
            <person name="Salamov A."/>
            <person name="Henrissat B."/>
            <person name="Wiebenga A."/>
            <person name="De Vries R.P."/>
            <person name="Grigoriev I.V."/>
            <person name="Mortensen U.H."/>
            <person name="Andersen M.R."/>
            <person name="Baker S.E."/>
        </authorList>
    </citation>
    <scope>NUCLEOTIDE SEQUENCE [LARGE SCALE GENOMIC DNA]</scope>
    <source>
        <strain evidence="2 3">IBT 23096</strain>
    </source>
</reference>
<keyword evidence="3" id="KW-1185">Reference proteome</keyword>
<dbReference type="Proteomes" id="UP000234275">
    <property type="component" value="Unassembled WGS sequence"/>
</dbReference>
<accession>A0A2I2GR17</accession>
<name>A0A2I2GR17_9EURO</name>
<comment type="caution">
    <text evidence="2">The sequence shown here is derived from an EMBL/GenBank/DDBJ whole genome shotgun (WGS) entry which is preliminary data.</text>
</comment>
<dbReference type="STRING" id="1392250.A0A2I2GR17"/>
<evidence type="ECO:0000256" key="1">
    <source>
        <dbReference type="SAM" id="MobiDB-lite"/>
    </source>
</evidence>
<protein>
    <submittedName>
        <fullName evidence="2">Uncharacterized protein</fullName>
    </submittedName>
</protein>
<evidence type="ECO:0000313" key="2">
    <source>
        <dbReference type="EMBL" id="PLB55326.1"/>
    </source>
</evidence>
<gene>
    <name evidence="2" type="ORF">P170DRAFT_432866</name>
</gene>